<feature type="binding site" evidence="12">
    <location>
        <position position="232"/>
    </location>
    <ligand>
        <name>substrate</name>
    </ligand>
</feature>
<evidence type="ECO:0000313" key="14">
    <source>
        <dbReference type="EMBL" id="MFD1785445.1"/>
    </source>
</evidence>
<feature type="active site" description="Proton acceptor" evidence="12">
    <location>
        <position position="232"/>
    </location>
</feature>
<comment type="caution">
    <text evidence="14">The sequence shown here is derived from an EMBL/GenBank/DDBJ whole genome shotgun (WGS) entry which is preliminary data.</text>
</comment>
<dbReference type="HAMAP" id="MF_01987">
    <property type="entry name" value="Ribokinase"/>
    <property type="match status" value="1"/>
</dbReference>
<keyword evidence="11 12" id="KW-0119">Carbohydrate metabolism</keyword>
<comment type="activity regulation">
    <text evidence="12">Activated by a monovalent cation that binds near, but not in, the active site. The most likely occupant of the site in vivo is potassium. Ion binding induces a conformational change that may alter substrate affinity.</text>
</comment>
<comment type="subunit">
    <text evidence="12">Homodimer.</text>
</comment>
<dbReference type="InterPro" id="IPR011877">
    <property type="entry name" value="Ribokinase"/>
</dbReference>
<comment type="function">
    <text evidence="12">Catalyzes the phosphorylation of ribose at O-5 in a reaction requiring ATP and magnesium. The resulting D-ribose-5-phosphate can then be used either for sythesis of nucleotides, histidine, and tryptophan, or as a component of the pentose phosphate pathway.</text>
</comment>
<comment type="subcellular location">
    <subcellularLocation>
        <location evidence="12">Cytoplasm</location>
    </subcellularLocation>
</comment>
<dbReference type="CDD" id="cd01174">
    <property type="entry name" value="ribokinase"/>
    <property type="match status" value="1"/>
</dbReference>
<keyword evidence="5 12" id="KW-0479">Metal-binding</keyword>
<dbReference type="Proteomes" id="UP001597237">
    <property type="component" value="Unassembled WGS sequence"/>
</dbReference>
<evidence type="ECO:0000256" key="10">
    <source>
        <dbReference type="ARBA" id="ARBA00022958"/>
    </source>
</evidence>
<comment type="pathway">
    <text evidence="12">Carbohydrate metabolism; D-ribose degradation; D-ribose 5-phosphate from beta-D-ribopyranose: step 2/2.</text>
</comment>
<feature type="binding site" evidence="12">
    <location>
        <position position="271"/>
    </location>
    <ligand>
        <name>K(+)</name>
        <dbReference type="ChEBI" id="CHEBI:29103"/>
    </ligand>
</feature>
<comment type="cofactor">
    <cofactor evidence="12">
        <name>Mg(2+)</name>
        <dbReference type="ChEBI" id="CHEBI:18420"/>
    </cofactor>
    <text evidence="12">Requires a divalent cation, most likely magnesium in vivo, as an electrophilic catalyst to aid phosphoryl group transfer. It is the chelate of the metal and the nucleotide that is the actual substrate.</text>
</comment>
<evidence type="ECO:0000256" key="3">
    <source>
        <dbReference type="ARBA" id="ARBA00016943"/>
    </source>
</evidence>
<evidence type="ECO:0000256" key="12">
    <source>
        <dbReference type="HAMAP-Rule" id="MF_01987"/>
    </source>
</evidence>
<keyword evidence="4 12" id="KW-0808">Transferase</keyword>
<dbReference type="PANTHER" id="PTHR10584:SF166">
    <property type="entry name" value="RIBOKINASE"/>
    <property type="match status" value="1"/>
</dbReference>
<dbReference type="EMBL" id="JBHUEY010000006">
    <property type="protein sequence ID" value="MFD1785445.1"/>
    <property type="molecule type" value="Genomic_DNA"/>
</dbReference>
<feature type="domain" description="Carbohydrate kinase PfkB" evidence="13">
    <location>
        <begin position="6"/>
        <end position="273"/>
    </location>
</feature>
<feature type="binding site" evidence="12">
    <location>
        <position position="228"/>
    </location>
    <ligand>
        <name>K(+)</name>
        <dbReference type="ChEBI" id="CHEBI:29103"/>
    </ligand>
</feature>
<keyword evidence="9 12" id="KW-0460">Magnesium</keyword>
<reference evidence="15" key="1">
    <citation type="journal article" date="2019" name="Int. J. Syst. Evol. Microbiol.">
        <title>The Global Catalogue of Microorganisms (GCM) 10K type strain sequencing project: providing services to taxonomists for standard genome sequencing and annotation.</title>
        <authorList>
            <consortium name="The Broad Institute Genomics Platform"/>
            <consortium name="The Broad Institute Genome Sequencing Center for Infectious Disease"/>
            <person name="Wu L."/>
            <person name="Ma J."/>
        </authorList>
    </citation>
    <scope>NUCLEOTIDE SEQUENCE [LARGE SCALE GENOMIC DNA]</scope>
    <source>
        <strain evidence="15">DFY28</strain>
    </source>
</reference>
<protein>
    <recommendedName>
        <fullName evidence="3 12">Ribokinase</fullName>
        <shortName evidence="12">RK</shortName>
        <ecNumber evidence="2 12">2.7.1.15</ecNumber>
    </recommendedName>
</protein>
<feature type="binding site" evidence="12">
    <location>
        <position position="265"/>
    </location>
    <ligand>
        <name>K(+)</name>
        <dbReference type="ChEBI" id="CHEBI:29103"/>
    </ligand>
</feature>
<name>A0ABW4N5T3_9CAUL</name>
<feature type="binding site" evidence="12">
    <location>
        <position position="267"/>
    </location>
    <ligand>
        <name>K(+)</name>
        <dbReference type="ChEBI" id="CHEBI:29103"/>
    </ligand>
</feature>
<keyword evidence="15" id="KW-1185">Reference proteome</keyword>
<feature type="binding site" evidence="12">
    <location>
        <begin position="231"/>
        <end position="232"/>
    </location>
    <ligand>
        <name>ATP</name>
        <dbReference type="ChEBI" id="CHEBI:30616"/>
    </ligand>
</feature>
<comment type="similarity">
    <text evidence="12">Belongs to the carbohydrate kinase PfkB family. Ribokinase subfamily.</text>
</comment>
<dbReference type="PRINTS" id="PR00990">
    <property type="entry name" value="RIBOKINASE"/>
</dbReference>
<dbReference type="InterPro" id="IPR011611">
    <property type="entry name" value="PfkB_dom"/>
</dbReference>
<feature type="binding site" evidence="12">
    <location>
        <begin position="41"/>
        <end position="45"/>
    </location>
    <ligand>
        <name>substrate</name>
    </ligand>
</feature>
<evidence type="ECO:0000256" key="5">
    <source>
        <dbReference type="ARBA" id="ARBA00022723"/>
    </source>
</evidence>
<evidence type="ECO:0000256" key="7">
    <source>
        <dbReference type="ARBA" id="ARBA00022777"/>
    </source>
</evidence>
<sequence>MSGPPITVVGSINLDFVAQAPKLPAPGETVTGARLARHPGGKGANQALAARRLGAQVALVGRVGADAMADEALALLRADGVDLSDCAADPHAPTGVALIAVSPDGENQIVVASGANAAFTPDRLPGRLDGALICQLELPIETVAAAVERAEGFVCLNLAPAAPVPEALLRRAELIVVNETEAAACGERLAHAGGLVAVTYGRRGAELRKAGDRIAEARPPQVEAVDSTGAGDAFVAALTLALLEGREPEAALAFACAAGALAATRRGAQPSLPRRDQVEACLAARPAP</sequence>
<dbReference type="RefSeq" id="WP_377281507.1">
    <property type="nucleotide sequence ID" value="NZ_JBHRSI010000004.1"/>
</dbReference>
<evidence type="ECO:0000256" key="8">
    <source>
        <dbReference type="ARBA" id="ARBA00022840"/>
    </source>
</evidence>
<keyword evidence="8 12" id="KW-0067">ATP-binding</keyword>
<dbReference type="InterPro" id="IPR002173">
    <property type="entry name" value="Carboh/pur_kinase_PfkB_CS"/>
</dbReference>
<evidence type="ECO:0000256" key="1">
    <source>
        <dbReference type="ARBA" id="ARBA00005380"/>
    </source>
</evidence>
<comment type="catalytic activity">
    <reaction evidence="12">
        <text>D-ribose + ATP = D-ribose 5-phosphate + ADP + H(+)</text>
        <dbReference type="Rhea" id="RHEA:13697"/>
        <dbReference type="ChEBI" id="CHEBI:15378"/>
        <dbReference type="ChEBI" id="CHEBI:30616"/>
        <dbReference type="ChEBI" id="CHEBI:47013"/>
        <dbReference type="ChEBI" id="CHEBI:78346"/>
        <dbReference type="ChEBI" id="CHEBI:456216"/>
        <dbReference type="EC" id="2.7.1.15"/>
    </reaction>
</comment>
<keyword evidence="6 12" id="KW-0547">Nucleotide-binding</keyword>
<feature type="binding site" evidence="12">
    <location>
        <position position="226"/>
    </location>
    <ligand>
        <name>K(+)</name>
        <dbReference type="ChEBI" id="CHEBI:29103"/>
    </ligand>
</feature>
<feature type="binding site" evidence="12">
    <location>
        <begin position="199"/>
        <end position="204"/>
    </location>
    <ligand>
        <name>ATP</name>
        <dbReference type="ChEBI" id="CHEBI:30616"/>
    </ligand>
</feature>
<accession>A0ABW4N5T3</accession>
<evidence type="ECO:0000313" key="15">
    <source>
        <dbReference type="Proteomes" id="UP001597237"/>
    </source>
</evidence>
<comment type="caution">
    <text evidence="12">Lacks conserved residue(s) required for the propagation of feature annotation.</text>
</comment>
<dbReference type="InterPro" id="IPR002139">
    <property type="entry name" value="Ribo/fructo_kinase"/>
</dbReference>
<dbReference type="Pfam" id="PF00294">
    <property type="entry name" value="PfkB"/>
    <property type="match status" value="1"/>
</dbReference>
<evidence type="ECO:0000256" key="6">
    <source>
        <dbReference type="ARBA" id="ARBA00022741"/>
    </source>
</evidence>
<dbReference type="SUPFAM" id="SSF53613">
    <property type="entry name" value="Ribokinase-like"/>
    <property type="match status" value="1"/>
</dbReference>
<dbReference type="PANTHER" id="PTHR10584">
    <property type="entry name" value="SUGAR KINASE"/>
    <property type="match status" value="1"/>
</dbReference>
<dbReference type="Gene3D" id="3.40.1190.20">
    <property type="match status" value="1"/>
</dbReference>
<feature type="binding site" evidence="12">
    <location>
        <position position="178"/>
    </location>
    <ligand>
        <name>ATP</name>
        <dbReference type="ChEBI" id="CHEBI:30616"/>
    </ligand>
</feature>
<feature type="binding site" evidence="12">
    <location>
        <position position="262"/>
    </location>
    <ligand>
        <name>K(+)</name>
        <dbReference type="ChEBI" id="CHEBI:29103"/>
    </ligand>
</feature>
<feature type="binding site" evidence="12">
    <location>
        <position position="137"/>
    </location>
    <ligand>
        <name>substrate</name>
    </ligand>
</feature>
<dbReference type="EC" id="2.7.1.15" evidence="2 12"/>
<keyword evidence="10 12" id="KW-0630">Potassium</keyword>
<proteinExistence type="inferred from homology"/>
<evidence type="ECO:0000259" key="13">
    <source>
        <dbReference type="Pfam" id="PF00294"/>
    </source>
</evidence>
<gene>
    <name evidence="12" type="primary">rbsK</name>
    <name evidence="14" type="ORF">ACFSC0_18745</name>
</gene>
<organism evidence="14 15">
    <name type="scientific">Phenylobacterium terrae</name>
    <dbReference type="NCBI Taxonomy" id="2665495"/>
    <lineage>
        <taxon>Bacteria</taxon>
        <taxon>Pseudomonadati</taxon>
        <taxon>Pseudomonadota</taxon>
        <taxon>Alphaproteobacteria</taxon>
        <taxon>Caulobacterales</taxon>
        <taxon>Caulobacteraceae</taxon>
        <taxon>Phenylobacterium</taxon>
    </lineage>
</organism>
<feature type="binding site" evidence="12">
    <location>
        <begin position="13"/>
        <end position="15"/>
    </location>
    <ligand>
        <name>substrate</name>
    </ligand>
</feature>
<evidence type="ECO:0000256" key="2">
    <source>
        <dbReference type="ARBA" id="ARBA00012035"/>
    </source>
</evidence>
<evidence type="ECO:0000256" key="4">
    <source>
        <dbReference type="ARBA" id="ARBA00022679"/>
    </source>
</evidence>
<dbReference type="GO" id="GO:0004747">
    <property type="term" value="F:ribokinase activity"/>
    <property type="evidence" value="ECO:0007669"/>
    <property type="project" value="UniProtKB-EC"/>
</dbReference>
<keyword evidence="7 12" id="KW-0418">Kinase</keyword>
<keyword evidence="12" id="KW-0963">Cytoplasm</keyword>
<dbReference type="PROSITE" id="PS00584">
    <property type="entry name" value="PFKB_KINASES_2"/>
    <property type="match status" value="1"/>
</dbReference>
<dbReference type="InterPro" id="IPR029056">
    <property type="entry name" value="Ribokinase-like"/>
</dbReference>
<evidence type="ECO:0000256" key="11">
    <source>
        <dbReference type="ARBA" id="ARBA00023277"/>
    </source>
</evidence>
<evidence type="ECO:0000256" key="9">
    <source>
        <dbReference type="ARBA" id="ARBA00022842"/>
    </source>
</evidence>
<comment type="similarity">
    <text evidence="1">Belongs to the carbohydrate kinase pfkB family.</text>
</comment>